<dbReference type="Proteomes" id="UP000018861">
    <property type="component" value="Unassembled WGS sequence"/>
</dbReference>
<name>W4P786_9BACE</name>
<evidence type="ECO:0000313" key="2">
    <source>
        <dbReference type="Proteomes" id="UP000018861"/>
    </source>
</evidence>
<gene>
    <name evidence="1" type="ORF">JCM6292_1531</name>
</gene>
<proteinExistence type="predicted"/>
<dbReference type="AlphaFoldDB" id="W4P786"/>
<protein>
    <submittedName>
        <fullName evidence="1">Uncharacterized protein</fullName>
    </submittedName>
</protein>
<comment type="caution">
    <text evidence="1">The sequence shown here is derived from an EMBL/GenBank/DDBJ whole genome shotgun (WGS) entry which is preliminary data.</text>
</comment>
<organism evidence="1 2">
    <name type="scientific">Bacteroides pyogenes JCM 6292</name>
    <dbReference type="NCBI Taxonomy" id="1235809"/>
    <lineage>
        <taxon>Bacteria</taxon>
        <taxon>Pseudomonadati</taxon>
        <taxon>Bacteroidota</taxon>
        <taxon>Bacteroidia</taxon>
        <taxon>Bacteroidales</taxon>
        <taxon>Bacteroidaceae</taxon>
        <taxon>Bacteroides</taxon>
    </lineage>
</organism>
<accession>W4P786</accession>
<evidence type="ECO:0000313" key="1">
    <source>
        <dbReference type="EMBL" id="GAE15278.1"/>
    </source>
</evidence>
<sequence>MLPKRTFVQAKQKFHLSQREPLFKRNKSSIQAKESLCSSEIKAPFKQKRTLAILNAKISRTAYILLIEKT</sequence>
<reference evidence="1 2" key="1">
    <citation type="journal article" date="2014" name="Genome Announc.">
        <title>Draft Genome Sequences of Three Strains of Bacteroides pyogenes Isolated from a Cat and Swine.</title>
        <authorList>
            <person name="Sakamoto M."/>
            <person name="Oshima K."/>
            <person name="Suda W."/>
            <person name="Kitamura K."/>
            <person name="Iida T."/>
            <person name="Hattori M."/>
            <person name="Ohkuma M."/>
        </authorList>
    </citation>
    <scope>NUCLEOTIDE SEQUENCE [LARGE SCALE GENOMIC DNA]</scope>
    <source>
        <strain evidence="1 2">JCM 6292</strain>
    </source>
</reference>
<dbReference type="EMBL" id="BAIQ01000014">
    <property type="protein sequence ID" value="GAE15278.1"/>
    <property type="molecule type" value="Genomic_DNA"/>
</dbReference>